<keyword evidence="1" id="KW-0472">Membrane</keyword>
<feature type="domain" description="DUF5009" evidence="2">
    <location>
        <begin position="42"/>
        <end position="141"/>
    </location>
</feature>
<dbReference type="KEGG" id="bgok:Pr1d_01660"/>
<keyword evidence="1" id="KW-1133">Transmembrane helix</keyword>
<feature type="transmembrane region" description="Helical" evidence="1">
    <location>
        <begin position="279"/>
        <end position="299"/>
    </location>
</feature>
<evidence type="ECO:0000259" key="2">
    <source>
        <dbReference type="Pfam" id="PF16401"/>
    </source>
</evidence>
<dbReference type="InterPro" id="IPR032176">
    <property type="entry name" value="DUF5009"/>
</dbReference>
<feature type="transmembrane region" description="Helical" evidence="1">
    <location>
        <begin position="126"/>
        <end position="143"/>
    </location>
</feature>
<organism evidence="3 4">
    <name type="scientific">Bythopirellula goksoeyrii</name>
    <dbReference type="NCBI Taxonomy" id="1400387"/>
    <lineage>
        <taxon>Bacteria</taxon>
        <taxon>Pseudomonadati</taxon>
        <taxon>Planctomycetota</taxon>
        <taxon>Planctomycetia</taxon>
        <taxon>Pirellulales</taxon>
        <taxon>Lacipirellulaceae</taxon>
        <taxon>Bythopirellula</taxon>
    </lineage>
</organism>
<dbReference type="AlphaFoldDB" id="A0A5B9Q5U8"/>
<keyword evidence="1" id="KW-0812">Transmembrane</keyword>
<dbReference type="PANTHER" id="PTHR31061">
    <property type="entry name" value="LD22376P"/>
    <property type="match status" value="1"/>
</dbReference>
<feature type="transmembrane region" description="Helical" evidence="1">
    <location>
        <begin position="254"/>
        <end position="272"/>
    </location>
</feature>
<feature type="transmembrane region" description="Helical" evidence="1">
    <location>
        <begin position="319"/>
        <end position="343"/>
    </location>
</feature>
<feature type="transmembrane region" description="Helical" evidence="1">
    <location>
        <begin position="155"/>
        <end position="174"/>
    </location>
</feature>
<gene>
    <name evidence="3" type="ORF">Pr1d_01660</name>
</gene>
<reference evidence="3 4" key="1">
    <citation type="submission" date="2019-08" db="EMBL/GenBank/DDBJ databases">
        <title>Deep-cultivation of Planctomycetes and their phenomic and genomic characterization uncovers novel biology.</title>
        <authorList>
            <person name="Wiegand S."/>
            <person name="Jogler M."/>
            <person name="Boedeker C."/>
            <person name="Pinto D."/>
            <person name="Vollmers J."/>
            <person name="Rivas-Marin E."/>
            <person name="Kohn T."/>
            <person name="Peeters S.H."/>
            <person name="Heuer A."/>
            <person name="Rast P."/>
            <person name="Oberbeckmann S."/>
            <person name="Bunk B."/>
            <person name="Jeske O."/>
            <person name="Meyerdierks A."/>
            <person name="Storesund J.E."/>
            <person name="Kallscheuer N."/>
            <person name="Luecker S."/>
            <person name="Lage O.M."/>
            <person name="Pohl T."/>
            <person name="Merkel B.J."/>
            <person name="Hornburger P."/>
            <person name="Mueller R.-W."/>
            <person name="Bruemmer F."/>
            <person name="Labrenz M."/>
            <person name="Spormann A.M."/>
            <person name="Op den Camp H."/>
            <person name="Overmann J."/>
            <person name="Amann R."/>
            <person name="Jetten M.S.M."/>
            <person name="Mascher T."/>
            <person name="Medema M.H."/>
            <person name="Devos D.P."/>
            <person name="Kaster A.-K."/>
            <person name="Ovreas L."/>
            <person name="Rohde M."/>
            <person name="Galperin M.Y."/>
            <person name="Jogler C."/>
        </authorList>
    </citation>
    <scope>NUCLEOTIDE SEQUENCE [LARGE SCALE GENOMIC DNA]</scope>
    <source>
        <strain evidence="3 4">Pr1d</strain>
    </source>
</reference>
<feature type="transmembrane region" description="Helical" evidence="1">
    <location>
        <begin position="46"/>
        <end position="62"/>
    </location>
</feature>
<dbReference type="PANTHER" id="PTHR31061:SF24">
    <property type="entry name" value="LD22376P"/>
    <property type="match status" value="1"/>
</dbReference>
<dbReference type="Pfam" id="PF16401">
    <property type="entry name" value="DUF5009"/>
    <property type="match status" value="1"/>
</dbReference>
<proteinExistence type="predicted"/>
<feature type="transmembrane region" description="Helical" evidence="1">
    <location>
        <begin position="181"/>
        <end position="199"/>
    </location>
</feature>
<feature type="transmembrane region" description="Helical" evidence="1">
    <location>
        <begin position="409"/>
        <end position="430"/>
    </location>
</feature>
<name>A0A5B9Q5U8_9BACT</name>
<evidence type="ECO:0000256" key="1">
    <source>
        <dbReference type="SAM" id="Phobius"/>
    </source>
</evidence>
<accession>A0A5B9Q5U8</accession>
<dbReference type="Proteomes" id="UP000323917">
    <property type="component" value="Chromosome"/>
</dbReference>
<feature type="transmembrane region" description="Helical" evidence="1">
    <location>
        <begin position="355"/>
        <end position="377"/>
    </location>
</feature>
<protein>
    <recommendedName>
        <fullName evidence="2">DUF5009 domain-containing protein</fullName>
    </recommendedName>
</protein>
<evidence type="ECO:0000313" key="4">
    <source>
        <dbReference type="Proteomes" id="UP000323917"/>
    </source>
</evidence>
<keyword evidence="4" id="KW-1185">Reference proteome</keyword>
<evidence type="ECO:0000313" key="3">
    <source>
        <dbReference type="EMBL" id="QEG32905.1"/>
    </source>
</evidence>
<dbReference type="EMBL" id="CP042913">
    <property type="protein sequence ID" value="QEG32905.1"/>
    <property type="molecule type" value="Genomic_DNA"/>
</dbReference>
<sequence>MLRGSLLNRSDPCRFSQIHKPKMEKRSLQEPDDFGKTHERMLSLDAFRGFVIGSMLLVNMTWNESVFPQQFFHVPWNDPQQGATFADLVFPWFLFIAGASIPFSIASRRRRGISHTGIVVSAAKRAVTLYLLGVLLTVAGSAYTQPLSWNNLLQWNILQLIGAAYFIAVCIWCLPSCWRIGFVVLILAIRWITMMVPSWEAASALAETRAPTDAPMGPHTWAHFDALRQIYSFEHLKPSYWKTFFSWFGASQEYLPGAAIAVLGGLTSSFLATNRTFRGASRVVLTGSTIVLVSFLLQYDYVPTGGGILGDFTIPFSKWFFSPAYCLLAAGTAMLLFVGFFVVIDLYHWTTAWWLRVWGMNALALYVAAEVTFKMVLTKWLVRLPDGESDSLAAGFLAWTEHATGSAAVAGWSFVLSWLAIWWLACWWFYRRGIFIRV</sequence>
<feature type="transmembrane region" description="Helical" evidence="1">
    <location>
        <begin position="82"/>
        <end position="105"/>
    </location>
</feature>